<dbReference type="PANTHER" id="PTHR33577">
    <property type="entry name" value="STERIGMATOCYSTIN BIOSYNTHESIS PEROXIDASE STCC-RELATED"/>
    <property type="match status" value="1"/>
</dbReference>
<dbReference type="PANTHER" id="PTHR33577:SF16">
    <property type="entry name" value="HEME HALOPEROXIDASE FAMILY PROFILE DOMAIN-CONTAINING PROTEIN"/>
    <property type="match status" value="1"/>
</dbReference>
<evidence type="ECO:0000256" key="4">
    <source>
        <dbReference type="ARBA" id="ARBA00022723"/>
    </source>
</evidence>
<dbReference type="InterPro" id="IPR036851">
    <property type="entry name" value="Chloroperoxidase-like_sf"/>
</dbReference>
<proteinExistence type="inferred from homology"/>
<accession>A0A9Q9AVP8</accession>
<dbReference type="InterPro" id="IPR000028">
    <property type="entry name" value="Chloroperoxidase"/>
</dbReference>
<evidence type="ECO:0000256" key="7">
    <source>
        <dbReference type="ARBA" id="ARBA00025795"/>
    </source>
</evidence>
<comment type="cofactor">
    <cofactor evidence="1">
        <name>heme b</name>
        <dbReference type="ChEBI" id="CHEBI:60344"/>
    </cofactor>
</comment>
<evidence type="ECO:0000313" key="9">
    <source>
        <dbReference type="EMBL" id="USW56767.1"/>
    </source>
</evidence>
<dbReference type="OrthoDB" id="407298at2759"/>
<evidence type="ECO:0000256" key="6">
    <source>
        <dbReference type="ARBA" id="ARBA00023004"/>
    </source>
</evidence>
<reference evidence="9" key="1">
    <citation type="submission" date="2022-06" db="EMBL/GenBank/DDBJ databases">
        <title>Complete genome sequences of two strains of the flax pathogen Septoria linicola.</title>
        <authorList>
            <person name="Lapalu N."/>
            <person name="Simon A."/>
            <person name="Demenou B."/>
            <person name="Paumier D."/>
            <person name="Guillot M.-P."/>
            <person name="Gout L."/>
            <person name="Valade R."/>
        </authorList>
    </citation>
    <scope>NUCLEOTIDE SEQUENCE</scope>
    <source>
        <strain evidence="9">SE15195</strain>
    </source>
</reference>
<dbReference type="SUPFAM" id="SSF47571">
    <property type="entry name" value="Cloroperoxidase"/>
    <property type="match status" value="1"/>
</dbReference>
<comment type="similarity">
    <text evidence="7">Belongs to the chloroperoxidase family.</text>
</comment>
<evidence type="ECO:0000256" key="1">
    <source>
        <dbReference type="ARBA" id="ARBA00001970"/>
    </source>
</evidence>
<evidence type="ECO:0000313" key="10">
    <source>
        <dbReference type="Proteomes" id="UP001056384"/>
    </source>
</evidence>
<evidence type="ECO:0000256" key="2">
    <source>
        <dbReference type="ARBA" id="ARBA00022559"/>
    </source>
</evidence>
<dbReference type="GO" id="GO:0046872">
    <property type="term" value="F:metal ion binding"/>
    <property type="evidence" value="ECO:0007669"/>
    <property type="project" value="UniProtKB-KW"/>
</dbReference>
<gene>
    <name evidence="9" type="ORF">Slin15195_G100860</name>
</gene>
<keyword evidence="2" id="KW-0575">Peroxidase</keyword>
<dbReference type="Proteomes" id="UP001056384">
    <property type="component" value="Chromosome 9"/>
</dbReference>
<dbReference type="AlphaFoldDB" id="A0A9Q9AVP8"/>
<dbReference type="PROSITE" id="PS51405">
    <property type="entry name" value="HEME_HALOPEROXIDASE"/>
    <property type="match status" value="1"/>
</dbReference>
<dbReference type="Pfam" id="PF01328">
    <property type="entry name" value="Peroxidase_2"/>
    <property type="match status" value="1"/>
</dbReference>
<evidence type="ECO:0000256" key="5">
    <source>
        <dbReference type="ARBA" id="ARBA00023002"/>
    </source>
</evidence>
<dbReference type="EMBL" id="CP099426">
    <property type="protein sequence ID" value="USW56767.1"/>
    <property type="molecule type" value="Genomic_DNA"/>
</dbReference>
<feature type="domain" description="Heme haloperoxidase family profile" evidence="8">
    <location>
        <begin position="77"/>
        <end position="329"/>
    </location>
</feature>
<evidence type="ECO:0000259" key="8">
    <source>
        <dbReference type="PROSITE" id="PS51405"/>
    </source>
</evidence>
<keyword evidence="6" id="KW-0408">Iron</keyword>
<keyword evidence="3" id="KW-0349">Heme</keyword>
<protein>
    <submittedName>
        <fullName evidence="9">Chloroperoxidase</fullName>
    </submittedName>
</protein>
<keyword evidence="5" id="KW-0560">Oxidoreductase</keyword>
<keyword evidence="10" id="KW-1185">Reference proteome</keyword>
<keyword evidence="4" id="KW-0479">Metal-binding</keyword>
<dbReference type="Gene3D" id="1.10.489.10">
    <property type="entry name" value="Chloroperoxidase-like"/>
    <property type="match status" value="1"/>
</dbReference>
<sequence length="441" mass="47043">MGFNPHLGYFSDDFKAALDDLPEQQHELVKRQLGQILADLSGQPNAAGAPATGLGILDGFGLLSDLSDVTWPLDVWYRFPFVPPGPGDQRGPCIGLNAMANHNLFPHTGIASLFELLSAAQVLGFGLDTALSIAVPAVIFGGDPITLTMSIGGPDDRIGPVLGGLGGLLSSPQGLENTHGIAEADSSSTRDDLYDTGDCSSLNVERFIKLWSLVPPGERFDLSVYGYWAAYRFHESIHISPNFWFGPTTGLLARNAGYGIPPCCLANQTGRYPDGELTHEILESFYAITHYPAPFTHIPGWERIPANWYGLRSIGSSWPLVQVIADVLGFCASYNELCSVGGNIAGVDTFAGIRLDDPASGVANLGHLFEGTNLLCFTLQLVKTAAPTWAGNLFATLFELIGTTVSTVGCPEIPDLTRGGVPLLESFKRDYPGAARAGYGL</sequence>
<name>A0A9Q9AVP8_9PEZI</name>
<dbReference type="GO" id="GO:0004601">
    <property type="term" value="F:peroxidase activity"/>
    <property type="evidence" value="ECO:0007669"/>
    <property type="project" value="UniProtKB-KW"/>
</dbReference>
<evidence type="ECO:0000256" key="3">
    <source>
        <dbReference type="ARBA" id="ARBA00022617"/>
    </source>
</evidence>
<organism evidence="9 10">
    <name type="scientific">Septoria linicola</name>
    <dbReference type="NCBI Taxonomy" id="215465"/>
    <lineage>
        <taxon>Eukaryota</taxon>
        <taxon>Fungi</taxon>
        <taxon>Dikarya</taxon>
        <taxon>Ascomycota</taxon>
        <taxon>Pezizomycotina</taxon>
        <taxon>Dothideomycetes</taxon>
        <taxon>Dothideomycetidae</taxon>
        <taxon>Mycosphaerellales</taxon>
        <taxon>Mycosphaerellaceae</taxon>
        <taxon>Septoria</taxon>
    </lineage>
</organism>